<dbReference type="SUPFAM" id="SSF109854">
    <property type="entry name" value="DinB/YfiT-like putative metalloenzymes"/>
    <property type="match status" value="1"/>
</dbReference>
<sequence length="175" mass="20099">MEKLRYPIGRYVYEGMTTKQMEQWIADMERLPGQLRESLSGLSEEQLDTAYRSGGWTARQVAHHLADAAMNCFSRFKLALTETNPTIKPFDEELWAETADSLNASPDISLAIVEGIYARWVLLLRSMERADYDKQFYHPEQGKQIGLAYFLGFAAWHGKHHVAHINIVKERTNGH</sequence>
<dbReference type="Proteomes" id="UP001229346">
    <property type="component" value="Unassembled WGS sequence"/>
</dbReference>
<proteinExistence type="predicted"/>
<dbReference type="Gene3D" id="1.20.120.450">
    <property type="entry name" value="dinb family like domain"/>
    <property type="match status" value="1"/>
</dbReference>
<evidence type="ECO:0000313" key="3">
    <source>
        <dbReference type="Proteomes" id="UP001229346"/>
    </source>
</evidence>
<gene>
    <name evidence="2" type="ORF">J2T15_002421</name>
</gene>
<evidence type="ECO:0000259" key="1">
    <source>
        <dbReference type="Pfam" id="PF12867"/>
    </source>
</evidence>
<dbReference type="InterPro" id="IPR034660">
    <property type="entry name" value="DinB/YfiT-like"/>
</dbReference>
<feature type="domain" description="DinB-like" evidence="1">
    <location>
        <begin position="29"/>
        <end position="165"/>
    </location>
</feature>
<dbReference type="InterPro" id="IPR024775">
    <property type="entry name" value="DinB-like"/>
</dbReference>
<evidence type="ECO:0000313" key="2">
    <source>
        <dbReference type="EMBL" id="MDQ0112986.1"/>
    </source>
</evidence>
<name>A0ABT9U033_PAEHA</name>
<comment type="caution">
    <text evidence="2">The sequence shown here is derived from an EMBL/GenBank/DDBJ whole genome shotgun (WGS) entry which is preliminary data.</text>
</comment>
<reference evidence="2 3" key="1">
    <citation type="submission" date="2023-07" db="EMBL/GenBank/DDBJ databases">
        <title>Sorghum-associated microbial communities from plants grown in Nebraska, USA.</title>
        <authorList>
            <person name="Schachtman D."/>
        </authorList>
    </citation>
    <scope>NUCLEOTIDE SEQUENCE [LARGE SCALE GENOMIC DNA]</scope>
    <source>
        <strain evidence="2 3">CC482</strain>
    </source>
</reference>
<organism evidence="2 3">
    <name type="scientific">Paenibacillus harenae</name>
    <dbReference type="NCBI Taxonomy" id="306543"/>
    <lineage>
        <taxon>Bacteria</taxon>
        <taxon>Bacillati</taxon>
        <taxon>Bacillota</taxon>
        <taxon>Bacilli</taxon>
        <taxon>Bacillales</taxon>
        <taxon>Paenibacillaceae</taxon>
        <taxon>Paenibacillus</taxon>
    </lineage>
</organism>
<accession>A0ABT9U033</accession>
<dbReference type="NCBIfam" id="NF009807">
    <property type="entry name" value="PRK13291.1"/>
    <property type="match status" value="1"/>
</dbReference>
<dbReference type="EMBL" id="JAUSSU010000004">
    <property type="protein sequence ID" value="MDQ0112986.1"/>
    <property type="molecule type" value="Genomic_DNA"/>
</dbReference>
<protein>
    <submittedName>
        <fullName evidence="2">Damage-inducible protein DinB</fullName>
    </submittedName>
</protein>
<keyword evidence="3" id="KW-1185">Reference proteome</keyword>
<dbReference type="RefSeq" id="WP_307203936.1">
    <property type="nucleotide sequence ID" value="NZ_JAUSST010000002.1"/>
</dbReference>
<dbReference type="Pfam" id="PF12867">
    <property type="entry name" value="DinB_2"/>
    <property type="match status" value="1"/>
</dbReference>